<dbReference type="PANTHER" id="PTHR24276">
    <property type="entry name" value="POLYSERASE-RELATED"/>
    <property type="match status" value="1"/>
</dbReference>
<keyword evidence="5 9" id="KW-0378">Hydrolase</keyword>
<gene>
    <name evidence="11" type="ORF">WH47_05459</name>
</gene>
<feature type="domain" description="Peptidase S1" evidence="10">
    <location>
        <begin position="133"/>
        <end position="356"/>
    </location>
</feature>
<name>A0A0L7RFK9_9HYME</name>
<dbReference type="InterPro" id="IPR009003">
    <property type="entry name" value="Peptidase_S1_PA"/>
</dbReference>
<keyword evidence="12" id="KW-1185">Reference proteome</keyword>
<dbReference type="InterPro" id="IPR018114">
    <property type="entry name" value="TRYPSIN_HIS"/>
</dbReference>
<dbReference type="OrthoDB" id="8440449at2759"/>
<evidence type="ECO:0000256" key="2">
    <source>
        <dbReference type="ARBA" id="ARBA00007664"/>
    </source>
</evidence>
<dbReference type="Pfam" id="PF00089">
    <property type="entry name" value="Trypsin"/>
    <property type="match status" value="1"/>
</dbReference>
<evidence type="ECO:0000313" key="12">
    <source>
        <dbReference type="Proteomes" id="UP000053825"/>
    </source>
</evidence>
<dbReference type="Proteomes" id="UP000053825">
    <property type="component" value="Unassembled WGS sequence"/>
</dbReference>
<dbReference type="PRINTS" id="PR00722">
    <property type="entry name" value="CHYMOTRYPSIN"/>
</dbReference>
<dbReference type="InterPro" id="IPR001314">
    <property type="entry name" value="Peptidase_S1A"/>
</dbReference>
<sequence length="356" mass="39654">MYITIAQARHGNLENWNKYWEEEEGRRCDLCGDRFGNLEHLTGDCKETDRDIRMEDVANGRQDRKIVEWLEKLEKREWLRTPKRILKYKGGVASQIYHSRIDTANMTTMILILLAALATANAASLTLDLDPRIVNGENVKAGEIPYQVSLQTQGRHFCGGSVLNANYVLTAAHCVENQKAENIDVIAGTINLQSRPSVHKAEKIVKHEKYNPSNNWINDIALIKVKTPFVPSSQISFVPLPRLNEAVSANSVAVVSGWGRLRSGGPTTNQLQKARIYITDQNVCKKAYGNIFDTQICANYPSNEKGACQGDSGGPLTVNGKIVGIVSWSRGCGLPNYPTVYTRVPSYVSWIQQHAV</sequence>
<reference evidence="11 12" key="1">
    <citation type="submission" date="2015-07" db="EMBL/GenBank/DDBJ databases">
        <title>The genome of Habropoda laboriosa.</title>
        <authorList>
            <person name="Pan H."/>
            <person name="Kapheim K."/>
        </authorList>
    </citation>
    <scope>NUCLEOTIDE SEQUENCE [LARGE SCALE GENOMIC DNA]</scope>
    <source>
        <strain evidence="11">0110345459</strain>
    </source>
</reference>
<organism evidence="11 12">
    <name type="scientific">Habropoda laboriosa</name>
    <dbReference type="NCBI Taxonomy" id="597456"/>
    <lineage>
        <taxon>Eukaryota</taxon>
        <taxon>Metazoa</taxon>
        <taxon>Ecdysozoa</taxon>
        <taxon>Arthropoda</taxon>
        <taxon>Hexapoda</taxon>
        <taxon>Insecta</taxon>
        <taxon>Pterygota</taxon>
        <taxon>Neoptera</taxon>
        <taxon>Endopterygota</taxon>
        <taxon>Hymenoptera</taxon>
        <taxon>Apocrita</taxon>
        <taxon>Aculeata</taxon>
        <taxon>Apoidea</taxon>
        <taxon>Anthophila</taxon>
        <taxon>Apidae</taxon>
        <taxon>Habropoda</taxon>
    </lineage>
</organism>
<evidence type="ECO:0000256" key="6">
    <source>
        <dbReference type="ARBA" id="ARBA00022825"/>
    </source>
</evidence>
<dbReference type="GO" id="GO:0016485">
    <property type="term" value="P:protein processing"/>
    <property type="evidence" value="ECO:0007669"/>
    <property type="project" value="UniProtKB-ARBA"/>
</dbReference>
<comment type="subcellular location">
    <subcellularLocation>
        <location evidence="1">Secreted</location>
        <location evidence="1">Extracellular space</location>
    </subcellularLocation>
</comment>
<evidence type="ECO:0000256" key="5">
    <source>
        <dbReference type="ARBA" id="ARBA00022801"/>
    </source>
</evidence>
<dbReference type="AlphaFoldDB" id="A0A0L7RFK9"/>
<evidence type="ECO:0000256" key="9">
    <source>
        <dbReference type="RuleBase" id="RU363034"/>
    </source>
</evidence>
<dbReference type="SUPFAM" id="SSF50494">
    <property type="entry name" value="Trypsin-like serine proteases"/>
    <property type="match status" value="1"/>
</dbReference>
<dbReference type="CDD" id="cd00190">
    <property type="entry name" value="Tryp_SPc"/>
    <property type="match status" value="1"/>
</dbReference>
<proteinExistence type="inferred from homology"/>
<evidence type="ECO:0000256" key="3">
    <source>
        <dbReference type="ARBA" id="ARBA00022525"/>
    </source>
</evidence>
<dbReference type="PROSITE" id="PS50240">
    <property type="entry name" value="TRYPSIN_DOM"/>
    <property type="match status" value="1"/>
</dbReference>
<protein>
    <recommendedName>
        <fullName evidence="8">chymotrypsin</fullName>
        <ecNumber evidence="8">3.4.21.1</ecNumber>
    </recommendedName>
</protein>
<dbReference type="GO" id="GO:0004252">
    <property type="term" value="F:serine-type endopeptidase activity"/>
    <property type="evidence" value="ECO:0007669"/>
    <property type="project" value="UniProtKB-EC"/>
</dbReference>
<keyword evidence="6 9" id="KW-0720">Serine protease</keyword>
<dbReference type="InterPro" id="IPR033116">
    <property type="entry name" value="TRYPSIN_SER"/>
</dbReference>
<dbReference type="InterPro" id="IPR043504">
    <property type="entry name" value="Peptidase_S1_PA_chymotrypsin"/>
</dbReference>
<comment type="similarity">
    <text evidence="2">Belongs to the peptidase S1 family.</text>
</comment>
<evidence type="ECO:0000313" key="11">
    <source>
        <dbReference type="EMBL" id="KOC69516.1"/>
    </source>
</evidence>
<dbReference type="GO" id="GO:0005576">
    <property type="term" value="C:extracellular region"/>
    <property type="evidence" value="ECO:0007669"/>
    <property type="project" value="UniProtKB-SubCell"/>
</dbReference>
<evidence type="ECO:0000256" key="1">
    <source>
        <dbReference type="ARBA" id="ARBA00004239"/>
    </source>
</evidence>
<dbReference type="FunFam" id="2.40.10.10:FF:000047">
    <property type="entry name" value="Trypsin eta"/>
    <property type="match status" value="1"/>
</dbReference>
<dbReference type="Gene3D" id="2.40.10.10">
    <property type="entry name" value="Trypsin-like serine proteases"/>
    <property type="match status" value="1"/>
</dbReference>
<keyword evidence="4 9" id="KW-0645">Protease</keyword>
<dbReference type="InterPro" id="IPR001254">
    <property type="entry name" value="Trypsin_dom"/>
</dbReference>
<dbReference type="PROSITE" id="PS00134">
    <property type="entry name" value="TRYPSIN_HIS"/>
    <property type="match status" value="1"/>
</dbReference>
<accession>A0A0L7RFK9</accession>
<evidence type="ECO:0000256" key="4">
    <source>
        <dbReference type="ARBA" id="ARBA00022670"/>
    </source>
</evidence>
<dbReference type="PROSITE" id="PS00135">
    <property type="entry name" value="TRYPSIN_SER"/>
    <property type="match status" value="1"/>
</dbReference>
<dbReference type="InterPro" id="IPR050430">
    <property type="entry name" value="Peptidase_S1"/>
</dbReference>
<keyword evidence="3" id="KW-0964">Secreted</keyword>
<evidence type="ECO:0000256" key="7">
    <source>
        <dbReference type="ARBA" id="ARBA00023157"/>
    </source>
</evidence>
<dbReference type="PANTHER" id="PTHR24276:SF98">
    <property type="entry name" value="FI18310P1-RELATED"/>
    <property type="match status" value="1"/>
</dbReference>
<dbReference type="EMBL" id="KQ414606">
    <property type="protein sequence ID" value="KOC69516.1"/>
    <property type="molecule type" value="Genomic_DNA"/>
</dbReference>
<dbReference type="SMART" id="SM00020">
    <property type="entry name" value="Tryp_SPc"/>
    <property type="match status" value="1"/>
</dbReference>
<dbReference type="STRING" id="597456.A0A0L7RFK9"/>
<evidence type="ECO:0000256" key="8">
    <source>
        <dbReference type="ARBA" id="ARBA00044036"/>
    </source>
</evidence>
<evidence type="ECO:0000259" key="10">
    <source>
        <dbReference type="PROSITE" id="PS50240"/>
    </source>
</evidence>
<keyword evidence="7" id="KW-1015">Disulfide bond</keyword>
<dbReference type="EC" id="3.4.21.1" evidence="8"/>